<dbReference type="GO" id="GO:0005829">
    <property type="term" value="C:cytosol"/>
    <property type="evidence" value="ECO:0007669"/>
    <property type="project" value="TreeGrafter"/>
</dbReference>
<reference evidence="9 10" key="1">
    <citation type="submission" date="2020-06" db="EMBL/GenBank/DDBJ databases">
        <title>Description of novel acetic acid bacteria.</title>
        <authorList>
            <person name="Sombolestani A."/>
        </authorList>
    </citation>
    <scope>NUCLEOTIDE SEQUENCE [LARGE SCALE GENOMIC DNA]</scope>
    <source>
        <strain evidence="9 10">LMG 27010</strain>
    </source>
</reference>
<protein>
    <recommendedName>
        <fullName evidence="6">Molybdopterin molybdenumtransferase</fullName>
        <ecNumber evidence="6">2.10.1.1</ecNumber>
    </recommendedName>
</protein>
<feature type="transmembrane region" description="Helical" evidence="7">
    <location>
        <begin position="286"/>
        <end position="307"/>
    </location>
</feature>
<dbReference type="PANTHER" id="PTHR10192:SF5">
    <property type="entry name" value="GEPHYRIN"/>
    <property type="match status" value="1"/>
</dbReference>
<sequence>MIPHTEALSRLLAPVTPVGTEIVSLAQSSGRIVARTVQARVSNPPADVSAMDGYAVRSADSATVLRVVGTSRAGEPFSGTVHAAEAVRIFTGSIMPEGADAVLIQENARLEGGTIVATAPVPDGSFVRRAGQDFAAGQDVVQSGACLNARAIGLLAAAGHVWVEVRRRPRVALLTTGDELSLPGDPLPPGGIYNSNGPMLSALVHAAGAEPVLLPPLPDSREDVAAVLAGLRDIDLVISMGGASVGAHDVMRDALSMAGFAPDFWTIAMRPGKPLMHARKGSLSCIGLPGNPVAALVCGIVFVLPVIARLQGRTSYQVPTESATLGCDLGGNDMRFDHLRARLTFDENGDTVATPFSKQDSGMLSALSQADALVLRPSHAPAARAGERCRIIRLAPLGL</sequence>
<dbReference type="InterPro" id="IPR036688">
    <property type="entry name" value="MoeA_C_domain_IV_sf"/>
</dbReference>
<organism evidence="9 10">
    <name type="scientific">Ameyamaea chiangmaiensis</name>
    <dbReference type="NCBI Taxonomy" id="442969"/>
    <lineage>
        <taxon>Bacteria</taxon>
        <taxon>Pseudomonadati</taxon>
        <taxon>Pseudomonadota</taxon>
        <taxon>Alphaproteobacteria</taxon>
        <taxon>Acetobacterales</taxon>
        <taxon>Acetobacteraceae</taxon>
        <taxon>Ameyamaea</taxon>
    </lineage>
</organism>
<dbReference type="Pfam" id="PF03453">
    <property type="entry name" value="MoeA_N"/>
    <property type="match status" value="1"/>
</dbReference>
<keyword evidence="7" id="KW-1133">Transmembrane helix</keyword>
<keyword evidence="6" id="KW-0479">Metal-binding</keyword>
<dbReference type="GO" id="GO:0006777">
    <property type="term" value="P:Mo-molybdopterin cofactor biosynthetic process"/>
    <property type="evidence" value="ECO:0007669"/>
    <property type="project" value="UniProtKB-UniRule"/>
</dbReference>
<comment type="caution">
    <text evidence="9">The sequence shown here is derived from an EMBL/GenBank/DDBJ whole genome shotgun (WGS) entry which is preliminary data.</text>
</comment>
<dbReference type="GO" id="GO:0061599">
    <property type="term" value="F:molybdopterin molybdotransferase activity"/>
    <property type="evidence" value="ECO:0007669"/>
    <property type="project" value="UniProtKB-UniRule"/>
</dbReference>
<dbReference type="RefSeq" id="WP_176612776.1">
    <property type="nucleotide sequence ID" value="NZ_JABXXR010000017.1"/>
</dbReference>
<comment type="catalytic activity">
    <reaction evidence="5">
        <text>adenylyl-molybdopterin + molybdate = Mo-molybdopterin + AMP + H(+)</text>
        <dbReference type="Rhea" id="RHEA:35047"/>
        <dbReference type="ChEBI" id="CHEBI:15378"/>
        <dbReference type="ChEBI" id="CHEBI:36264"/>
        <dbReference type="ChEBI" id="CHEBI:62727"/>
        <dbReference type="ChEBI" id="CHEBI:71302"/>
        <dbReference type="ChEBI" id="CHEBI:456215"/>
        <dbReference type="EC" id="2.10.1.1"/>
    </reaction>
</comment>
<evidence type="ECO:0000313" key="10">
    <source>
        <dbReference type="Proteomes" id="UP000585665"/>
    </source>
</evidence>
<dbReference type="EC" id="2.10.1.1" evidence="6"/>
<dbReference type="SMART" id="SM00852">
    <property type="entry name" value="MoCF_biosynth"/>
    <property type="match status" value="1"/>
</dbReference>
<evidence type="ECO:0000313" key="9">
    <source>
        <dbReference type="EMBL" id="NVN39792.1"/>
    </source>
</evidence>
<dbReference type="EMBL" id="JABXXR010000017">
    <property type="protein sequence ID" value="NVN39792.1"/>
    <property type="molecule type" value="Genomic_DNA"/>
</dbReference>
<comment type="function">
    <text evidence="1 6">Catalyzes the insertion of molybdate into adenylated molybdopterin with the concomitant release of AMP.</text>
</comment>
<dbReference type="SUPFAM" id="SSF53218">
    <property type="entry name" value="Molybdenum cofactor biosynthesis proteins"/>
    <property type="match status" value="1"/>
</dbReference>
<gene>
    <name evidence="9" type="ORF">HUK82_04325</name>
</gene>
<dbReference type="Gene3D" id="3.40.980.10">
    <property type="entry name" value="MoaB/Mog-like domain"/>
    <property type="match status" value="1"/>
</dbReference>
<dbReference type="InterPro" id="IPR036425">
    <property type="entry name" value="MoaB/Mog-like_dom_sf"/>
</dbReference>
<evidence type="ECO:0000256" key="5">
    <source>
        <dbReference type="ARBA" id="ARBA00047317"/>
    </source>
</evidence>
<dbReference type="GO" id="GO:0046872">
    <property type="term" value="F:metal ion binding"/>
    <property type="evidence" value="ECO:0007669"/>
    <property type="project" value="UniProtKB-UniRule"/>
</dbReference>
<keyword evidence="6" id="KW-0500">Molybdenum</keyword>
<dbReference type="UniPathway" id="UPA00344"/>
<evidence type="ECO:0000259" key="8">
    <source>
        <dbReference type="SMART" id="SM00852"/>
    </source>
</evidence>
<evidence type="ECO:0000256" key="1">
    <source>
        <dbReference type="ARBA" id="ARBA00002901"/>
    </source>
</evidence>
<keyword evidence="6" id="KW-0460">Magnesium</keyword>
<dbReference type="InterPro" id="IPR036135">
    <property type="entry name" value="MoeA_linker/N_sf"/>
</dbReference>
<evidence type="ECO:0000256" key="7">
    <source>
        <dbReference type="SAM" id="Phobius"/>
    </source>
</evidence>
<comment type="similarity">
    <text evidence="3 6">Belongs to the MoeA family.</text>
</comment>
<name>A0A850PCW2_9PROT</name>
<dbReference type="Gene3D" id="2.40.340.10">
    <property type="entry name" value="MoeA, C-terminal, domain IV"/>
    <property type="match status" value="1"/>
</dbReference>
<keyword evidence="7" id="KW-0472">Membrane</keyword>
<dbReference type="SUPFAM" id="SSF63882">
    <property type="entry name" value="MoeA N-terminal region -like"/>
    <property type="match status" value="1"/>
</dbReference>
<dbReference type="Pfam" id="PF00994">
    <property type="entry name" value="MoCF_biosynth"/>
    <property type="match status" value="1"/>
</dbReference>
<accession>A0A850PCW2</accession>
<keyword evidence="4 6" id="KW-0501">Molybdenum cofactor biosynthesis</keyword>
<dbReference type="Pfam" id="PF03454">
    <property type="entry name" value="MoeA_C"/>
    <property type="match status" value="1"/>
</dbReference>
<dbReference type="InterPro" id="IPR001453">
    <property type="entry name" value="MoaB/Mog_dom"/>
</dbReference>
<dbReference type="SUPFAM" id="SSF63867">
    <property type="entry name" value="MoeA C-terminal domain-like"/>
    <property type="match status" value="1"/>
</dbReference>
<dbReference type="InterPro" id="IPR038987">
    <property type="entry name" value="MoeA-like"/>
</dbReference>
<evidence type="ECO:0000256" key="3">
    <source>
        <dbReference type="ARBA" id="ARBA00010763"/>
    </source>
</evidence>
<keyword evidence="7" id="KW-0812">Transmembrane</keyword>
<evidence type="ECO:0000256" key="6">
    <source>
        <dbReference type="RuleBase" id="RU365090"/>
    </source>
</evidence>
<dbReference type="InterPro" id="IPR005110">
    <property type="entry name" value="MoeA_linker/N"/>
</dbReference>
<comment type="pathway">
    <text evidence="2 6">Cofactor biosynthesis; molybdopterin biosynthesis.</text>
</comment>
<evidence type="ECO:0000256" key="4">
    <source>
        <dbReference type="ARBA" id="ARBA00023150"/>
    </source>
</evidence>
<feature type="domain" description="MoaB/Mog" evidence="8">
    <location>
        <begin position="172"/>
        <end position="309"/>
    </location>
</feature>
<dbReference type="NCBIfam" id="NF045515">
    <property type="entry name" value="Glp_gephyrin"/>
    <property type="match status" value="1"/>
</dbReference>
<proteinExistence type="inferred from homology"/>
<keyword evidence="10" id="KW-1185">Reference proteome</keyword>
<dbReference type="AlphaFoldDB" id="A0A850PCW2"/>
<evidence type="ECO:0000256" key="2">
    <source>
        <dbReference type="ARBA" id="ARBA00005046"/>
    </source>
</evidence>
<dbReference type="PANTHER" id="PTHR10192">
    <property type="entry name" value="MOLYBDOPTERIN BIOSYNTHESIS PROTEIN"/>
    <property type="match status" value="1"/>
</dbReference>
<dbReference type="Proteomes" id="UP000585665">
    <property type="component" value="Unassembled WGS sequence"/>
</dbReference>
<keyword evidence="6 9" id="KW-0808">Transferase</keyword>
<dbReference type="Gene3D" id="2.170.190.11">
    <property type="entry name" value="Molybdopterin biosynthesis moea protein, domain 3"/>
    <property type="match status" value="1"/>
</dbReference>
<dbReference type="Gene3D" id="3.90.105.10">
    <property type="entry name" value="Molybdopterin biosynthesis moea protein, domain 2"/>
    <property type="match status" value="1"/>
</dbReference>
<dbReference type="InterPro" id="IPR005111">
    <property type="entry name" value="MoeA_C_domain_IV"/>
</dbReference>
<comment type="cofactor">
    <cofactor evidence="6">
        <name>Mg(2+)</name>
        <dbReference type="ChEBI" id="CHEBI:18420"/>
    </cofactor>
</comment>
<dbReference type="CDD" id="cd00887">
    <property type="entry name" value="MoeA"/>
    <property type="match status" value="1"/>
</dbReference>